<evidence type="ECO:0000313" key="3">
    <source>
        <dbReference type="Proteomes" id="UP000305417"/>
    </source>
</evidence>
<dbReference type="EMBL" id="VBUC01000029">
    <property type="protein sequence ID" value="TLS96607.1"/>
    <property type="molecule type" value="Genomic_DNA"/>
</dbReference>
<dbReference type="Proteomes" id="UP000305417">
    <property type="component" value="Unassembled WGS sequence"/>
</dbReference>
<sequence>MNNKKFLKIVFGLCFFISFAIVSINYIVNPYGVYRTIDFFPNKPEQDKNIRLVKATKISKIKPVSIVLGTSRTEFGYDPNHKYFIKPSYNLGLSAASLYEIKKYLEHTIAQGNLKKVLLVVDWISFNNEKMIKSEDFESYFEEDNIYKQLFSIDLFKSSLNTIRKQKTKNSYLENGQKDFYLNQEKINKGGGHLQVMKEKEKVYYTKERYKYNSNIYQDTRKYSFDDFKNILELCYKNDIVLDIVMGPSHVRQWEAFDYYQNIETWYEWKKDIVLFVEKIAKDNNKGPFRIMDFSVYHEFTTEIIPTNSKEKMKYYWESSHYKNELGRVVLDRLAGISDNKDFGIELNSQNINEHIQNLRNSRNKFIDTKAYREEVFNDSLILKK</sequence>
<name>A0ABY2V270_9BACT</name>
<reference evidence="2 3" key="1">
    <citation type="submission" date="2019-05" db="EMBL/GenBank/DDBJ databases">
        <title>Arcobacter cibarius and Arcobacter thereius providing challenges in identification an antibiotic susceptibility and Quinolone resistance.</title>
        <authorList>
            <person name="Busch A."/>
            <person name="Hanel I."/>
            <person name="Hotzel H."/>
            <person name="Tomaso H."/>
        </authorList>
    </citation>
    <scope>NUCLEOTIDE SEQUENCE [LARGE SCALE GENOMIC DNA]</scope>
    <source>
        <strain evidence="2 3">16CS0831-2</strain>
    </source>
</reference>
<evidence type="ECO:0000313" key="2">
    <source>
        <dbReference type="EMBL" id="TLS96607.1"/>
    </source>
</evidence>
<comment type="caution">
    <text evidence="2">The sequence shown here is derived from an EMBL/GenBank/DDBJ whole genome shotgun (WGS) entry which is preliminary data.</text>
</comment>
<protein>
    <submittedName>
        <fullName evidence="2">Uncharacterized protein</fullName>
    </submittedName>
</protein>
<dbReference type="RefSeq" id="WP_138109082.1">
    <property type="nucleotide sequence ID" value="NZ_VBUC01000029.1"/>
</dbReference>
<accession>A0ABY2V270</accession>
<proteinExistence type="predicted"/>
<keyword evidence="1" id="KW-1133">Transmembrane helix</keyword>
<organism evidence="2 3">
    <name type="scientific">Aliarcobacter cibarius</name>
    <dbReference type="NCBI Taxonomy" id="255507"/>
    <lineage>
        <taxon>Bacteria</taxon>
        <taxon>Pseudomonadati</taxon>
        <taxon>Campylobacterota</taxon>
        <taxon>Epsilonproteobacteria</taxon>
        <taxon>Campylobacterales</taxon>
        <taxon>Arcobacteraceae</taxon>
        <taxon>Aliarcobacter</taxon>
    </lineage>
</organism>
<evidence type="ECO:0000256" key="1">
    <source>
        <dbReference type="SAM" id="Phobius"/>
    </source>
</evidence>
<keyword evidence="1" id="KW-0812">Transmembrane</keyword>
<keyword evidence="3" id="KW-1185">Reference proteome</keyword>
<keyword evidence="1" id="KW-0472">Membrane</keyword>
<feature type="transmembrane region" description="Helical" evidence="1">
    <location>
        <begin position="7"/>
        <end position="28"/>
    </location>
</feature>
<gene>
    <name evidence="2" type="ORF">FE247_09620</name>
</gene>